<dbReference type="GO" id="GO:0015833">
    <property type="term" value="P:peptide transport"/>
    <property type="evidence" value="ECO:0007669"/>
    <property type="project" value="UniProtKB-KW"/>
</dbReference>
<keyword evidence="8 9" id="KW-0472">Membrane</keyword>
<dbReference type="CDD" id="cd06261">
    <property type="entry name" value="TM_PBP2"/>
    <property type="match status" value="1"/>
</dbReference>
<dbReference type="SUPFAM" id="SSF101898">
    <property type="entry name" value="NHL repeat"/>
    <property type="match status" value="1"/>
</dbReference>
<evidence type="ECO:0000256" key="1">
    <source>
        <dbReference type="ARBA" id="ARBA00004651"/>
    </source>
</evidence>
<dbReference type="SUPFAM" id="SSF161098">
    <property type="entry name" value="MetI-like"/>
    <property type="match status" value="1"/>
</dbReference>
<reference evidence="11 12" key="2">
    <citation type="submission" date="2019-09" db="EMBL/GenBank/DDBJ databases">
        <title>Mesorhizobium sp. MaA-C15 isolated from Microcystis aeruginosa.</title>
        <authorList>
            <person name="Jeong S.E."/>
            <person name="Jin H.M."/>
            <person name="Jeon C.O."/>
        </authorList>
    </citation>
    <scope>NUCLEOTIDE SEQUENCE [LARGE SCALE GENOMIC DNA]</scope>
    <source>
        <strain evidence="11 12">MaA-C15</strain>
    </source>
</reference>
<dbReference type="InterPro" id="IPR025966">
    <property type="entry name" value="OppC_N"/>
</dbReference>
<dbReference type="RefSeq" id="WP_148914374.1">
    <property type="nucleotide sequence ID" value="NZ_VSZS01000060.1"/>
</dbReference>
<dbReference type="EMBL" id="VSZS01000060">
    <property type="protein sequence ID" value="TYR33175.1"/>
    <property type="molecule type" value="Genomic_DNA"/>
</dbReference>
<keyword evidence="7 9" id="KW-1133">Transmembrane helix</keyword>
<name>A0A5D4H0X7_9HYPH</name>
<comment type="caution">
    <text evidence="11">The sequence shown here is derived from an EMBL/GenBank/DDBJ whole genome shotgun (WGS) entry which is preliminary data.</text>
</comment>
<evidence type="ECO:0000259" key="10">
    <source>
        <dbReference type="PROSITE" id="PS50928"/>
    </source>
</evidence>
<dbReference type="InterPro" id="IPR050366">
    <property type="entry name" value="BP-dependent_transpt_permease"/>
</dbReference>
<evidence type="ECO:0000256" key="4">
    <source>
        <dbReference type="ARBA" id="ARBA00022692"/>
    </source>
</evidence>
<feature type="transmembrane region" description="Helical" evidence="9">
    <location>
        <begin position="379"/>
        <end position="405"/>
    </location>
</feature>
<keyword evidence="6" id="KW-0653">Protein transport</keyword>
<dbReference type="Proteomes" id="UP000323258">
    <property type="component" value="Unassembled WGS sequence"/>
</dbReference>
<feature type="domain" description="ABC transmembrane type-1" evidence="10">
    <location>
        <begin position="377"/>
        <end position="567"/>
    </location>
</feature>
<evidence type="ECO:0000256" key="5">
    <source>
        <dbReference type="ARBA" id="ARBA00022856"/>
    </source>
</evidence>
<evidence type="ECO:0000256" key="6">
    <source>
        <dbReference type="ARBA" id="ARBA00022927"/>
    </source>
</evidence>
<reference evidence="11 12" key="1">
    <citation type="submission" date="2019-08" db="EMBL/GenBank/DDBJ databases">
        <authorList>
            <person name="Seo Y.L."/>
        </authorList>
    </citation>
    <scope>NUCLEOTIDE SEQUENCE [LARGE SCALE GENOMIC DNA]</scope>
    <source>
        <strain evidence="11 12">MaA-C15</strain>
    </source>
</reference>
<dbReference type="PANTHER" id="PTHR43386:SF1">
    <property type="entry name" value="D,D-DIPEPTIDE TRANSPORT SYSTEM PERMEASE PROTEIN DDPC-RELATED"/>
    <property type="match status" value="1"/>
</dbReference>
<evidence type="ECO:0000256" key="8">
    <source>
        <dbReference type="ARBA" id="ARBA00023136"/>
    </source>
</evidence>
<comment type="subcellular location">
    <subcellularLocation>
        <location evidence="1 9">Cell membrane</location>
        <topology evidence="1 9">Multi-pass membrane protein</topology>
    </subcellularLocation>
</comment>
<dbReference type="Pfam" id="PF00528">
    <property type="entry name" value="BPD_transp_1"/>
    <property type="match status" value="1"/>
</dbReference>
<dbReference type="InterPro" id="IPR015943">
    <property type="entry name" value="WD40/YVTN_repeat-like_dom_sf"/>
</dbReference>
<sequence>MILPSYFKSALAPLRFMLMDRLAVIGLAVLSLIVAMALAAPLLSTHDPRAVNEVEDASVLVRSGDAETGIVWRLENSLGDVAIQAADDDGTGNGIAVGREGTAYRYTVGEGWSGIETPVDADLNGVAMAADGKALAVGSGGTILHLDGEEWQAIEAPAPADLNAVAWLDAGSALIVGSGEEIWRLDLSPSPQVTEIDSPVGRGFPLYAVARDADGTMLAVGDRGLAIRYDPADGSAAMERLGTSRQLNGLHISPSGNALAVGERGTVVSRAGPEARWSEETVAEMRALRSGWVGDDGAAFAVGRNGTIIERAADGEAWQPASSESERHFRAVMAAGENVFALGSDRFVNRLAAPSADHWFGTDHLGRDLYSQNVHGSRIALLVGFLGALLVVLIGTNVGLIAGYFRGRTETVLMRTVDVMYGIPFEPFALILVLLFEPSLTIVILAVSLLTWRTVARLIRSQVLSLRERPFVKAARVAGASDLRIMYLHIFPNVMPLVFLELAIIVGVSIIAEATLSFLGLGPPQSISWGGILHNARLSGAWRTAWWWNLPPGFFIMTTVLSVFFISRSLELIANPRLRARQ</sequence>
<dbReference type="GO" id="GO:0055085">
    <property type="term" value="P:transmembrane transport"/>
    <property type="evidence" value="ECO:0007669"/>
    <property type="project" value="InterPro"/>
</dbReference>
<organism evidence="11 12">
    <name type="scientific">Neoaquamicrobium microcysteis</name>
    <dbReference type="NCBI Taxonomy" id="2682781"/>
    <lineage>
        <taxon>Bacteria</taxon>
        <taxon>Pseudomonadati</taxon>
        <taxon>Pseudomonadota</taxon>
        <taxon>Alphaproteobacteria</taxon>
        <taxon>Hyphomicrobiales</taxon>
        <taxon>Phyllobacteriaceae</taxon>
        <taxon>Neoaquamicrobium</taxon>
    </lineage>
</organism>
<keyword evidence="4 9" id="KW-0812">Transmembrane</keyword>
<dbReference type="AlphaFoldDB" id="A0A5D4H0X7"/>
<dbReference type="OrthoDB" id="9766870at2"/>
<dbReference type="GO" id="GO:0005886">
    <property type="term" value="C:plasma membrane"/>
    <property type="evidence" value="ECO:0007669"/>
    <property type="project" value="UniProtKB-SubCell"/>
</dbReference>
<evidence type="ECO:0000313" key="12">
    <source>
        <dbReference type="Proteomes" id="UP000323258"/>
    </source>
</evidence>
<dbReference type="InterPro" id="IPR035906">
    <property type="entry name" value="MetI-like_sf"/>
</dbReference>
<dbReference type="GO" id="GO:0015031">
    <property type="term" value="P:protein transport"/>
    <property type="evidence" value="ECO:0007669"/>
    <property type="project" value="UniProtKB-KW"/>
</dbReference>
<evidence type="ECO:0000256" key="2">
    <source>
        <dbReference type="ARBA" id="ARBA00022448"/>
    </source>
</evidence>
<keyword evidence="5" id="KW-0571">Peptide transport</keyword>
<comment type="similarity">
    <text evidence="9">Belongs to the binding-protein-dependent transport system permease family.</text>
</comment>
<dbReference type="Pfam" id="PF12911">
    <property type="entry name" value="OppC_N"/>
    <property type="match status" value="1"/>
</dbReference>
<gene>
    <name evidence="11" type="ORF">FY036_08960</name>
</gene>
<proteinExistence type="inferred from homology"/>
<dbReference type="Gene3D" id="1.10.3720.10">
    <property type="entry name" value="MetI-like"/>
    <property type="match status" value="1"/>
</dbReference>
<feature type="transmembrane region" description="Helical" evidence="9">
    <location>
        <begin position="494"/>
        <end position="519"/>
    </location>
</feature>
<evidence type="ECO:0000256" key="3">
    <source>
        <dbReference type="ARBA" id="ARBA00022475"/>
    </source>
</evidence>
<protein>
    <submittedName>
        <fullName evidence="11">ABC transporter permease subunit</fullName>
    </submittedName>
</protein>
<evidence type="ECO:0000256" key="9">
    <source>
        <dbReference type="RuleBase" id="RU363032"/>
    </source>
</evidence>
<keyword evidence="3" id="KW-1003">Cell membrane</keyword>
<keyword evidence="2 9" id="KW-0813">Transport</keyword>
<evidence type="ECO:0000313" key="11">
    <source>
        <dbReference type="EMBL" id="TYR33175.1"/>
    </source>
</evidence>
<dbReference type="PANTHER" id="PTHR43386">
    <property type="entry name" value="OLIGOPEPTIDE TRANSPORT SYSTEM PERMEASE PROTEIN APPC"/>
    <property type="match status" value="1"/>
</dbReference>
<keyword evidence="12" id="KW-1185">Reference proteome</keyword>
<accession>A0A5D4H0X7</accession>
<feature type="transmembrane region" description="Helical" evidence="9">
    <location>
        <begin position="554"/>
        <end position="574"/>
    </location>
</feature>
<dbReference type="PROSITE" id="PS50928">
    <property type="entry name" value="ABC_TM1"/>
    <property type="match status" value="1"/>
</dbReference>
<evidence type="ECO:0000256" key="7">
    <source>
        <dbReference type="ARBA" id="ARBA00022989"/>
    </source>
</evidence>
<dbReference type="InterPro" id="IPR000515">
    <property type="entry name" value="MetI-like"/>
</dbReference>
<dbReference type="Gene3D" id="2.130.10.10">
    <property type="entry name" value="YVTN repeat-like/Quinoprotein amine dehydrogenase"/>
    <property type="match status" value="1"/>
</dbReference>